<evidence type="ECO:0000256" key="1">
    <source>
        <dbReference type="SAM" id="MobiDB-lite"/>
    </source>
</evidence>
<organism evidence="2 3">
    <name type="scientific">Kordia periserrulae</name>
    <dbReference type="NCBI Taxonomy" id="701523"/>
    <lineage>
        <taxon>Bacteria</taxon>
        <taxon>Pseudomonadati</taxon>
        <taxon>Bacteroidota</taxon>
        <taxon>Flavobacteriia</taxon>
        <taxon>Flavobacteriales</taxon>
        <taxon>Flavobacteriaceae</taxon>
        <taxon>Kordia</taxon>
    </lineage>
</organism>
<dbReference type="OrthoDB" id="2023498at2"/>
<dbReference type="Pfam" id="PF22541">
    <property type="entry name" value="DUF7005"/>
    <property type="match status" value="1"/>
</dbReference>
<proteinExistence type="predicted"/>
<feature type="region of interest" description="Disordered" evidence="1">
    <location>
        <begin position="374"/>
        <end position="395"/>
    </location>
</feature>
<evidence type="ECO:0000313" key="3">
    <source>
        <dbReference type="Proteomes" id="UP000244090"/>
    </source>
</evidence>
<dbReference type="AlphaFoldDB" id="A0A2T6C1H0"/>
<dbReference type="EMBL" id="QBKT01000003">
    <property type="protein sequence ID" value="PTX62149.1"/>
    <property type="molecule type" value="Genomic_DNA"/>
</dbReference>
<protein>
    <submittedName>
        <fullName evidence="2">Uncharacterized protein</fullName>
    </submittedName>
</protein>
<reference evidence="2 3" key="1">
    <citation type="submission" date="2018-04" db="EMBL/GenBank/DDBJ databases">
        <title>Genomic Encyclopedia of Archaeal and Bacterial Type Strains, Phase II (KMG-II): from individual species to whole genera.</title>
        <authorList>
            <person name="Goeker M."/>
        </authorList>
    </citation>
    <scope>NUCLEOTIDE SEQUENCE [LARGE SCALE GENOMIC DNA]</scope>
    <source>
        <strain evidence="2 3">DSM 25731</strain>
    </source>
</reference>
<sequence length="395" mass="45533">MNEQEKHEFLEKIVHSKEATEQLLSYCENKFIPAKTKVATPDSYLETWEAYVAEASEKGVISTLKKYIPQLQFPVEKNISSSEVYKNATLRGRVVESDKKLQLRNPERIALELYKTPLIGKVPVMTVSNKDDFYTICCALGNKNEPKELPKSMGALFINGLNNWHRIKKLQTQWQAQHPYGNWNEEFKKNILPNPHLYKDKLIVLSISNYSNVSHTVVGKSETDWQKISVAIRKEHECAHLFTLQQYGTMANNMHDELIADYAGITKALGYYNKDWFLQFIGLENYPAYRKGGRLENYQEPVQLSTAALKGLQHIIKNAATAIEKFDHSLGNNTTDEERMRRIQTLCEVDLLTMASVKGEQQLIETYNTSRISPYHGKEKRKNNHRSQRYSPTNL</sequence>
<keyword evidence="3" id="KW-1185">Reference proteome</keyword>
<accession>A0A2T6C1H0</accession>
<comment type="caution">
    <text evidence="2">The sequence shown here is derived from an EMBL/GenBank/DDBJ whole genome shotgun (WGS) entry which is preliminary data.</text>
</comment>
<dbReference type="Proteomes" id="UP000244090">
    <property type="component" value="Unassembled WGS sequence"/>
</dbReference>
<gene>
    <name evidence="2" type="ORF">C8N46_103247</name>
</gene>
<name>A0A2T6C1H0_9FLAO</name>
<dbReference type="RefSeq" id="WP_108114361.1">
    <property type="nucleotide sequence ID" value="NZ_QBKT01000003.1"/>
</dbReference>
<evidence type="ECO:0000313" key="2">
    <source>
        <dbReference type="EMBL" id="PTX62149.1"/>
    </source>
</evidence>
<feature type="compositionally biased region" description="Basic residues" evidence="1">
    <location>
        <begin position="378"/>
        <end position="388"/>
    </location>
</feature>
<dbReference type="InterPro" id="IPR054274">
    <property type="entry name" value="DUF7005"/>
</dbReference>